<organism evidence="11 12">
    <name type="scientific">Microbacterium arborescens</name>
    <dbReference type="NCBI Taxonomy" id="33883"/>
    <lineage>
        <taxon>Bacteria</taxon>
        <taxon>Bacillati</taxon>
        <taxon>Actinomycetota</taxon>
        <taxon>Actinomycetes</taxon>
        <taxon>Micrococcales</taxon>
        <taxon>Microbacteriaceae</taxon>
        <taxon>Microbacterium</taxon>
    </lineage>
</organism>
<feature type="compositionally biased region" description="Gly residues" evidence="7">
    <location>
        <begin position="69"/>
        <end position="82"/>
    </location>
</feature>
<dbReference type="Pfam" id="PF12704">
    <property type="entry name" value="MacB_PCD"/>
    <property type="match status" value="1"/>
</dbReference>
<name>A0ABX2WJH4_9MICO</name>
<keyword evidence="2" id="KW-1003">Cell membrane</keyword>
<evidence type="ECO:0000256" key="1">
    <source>
        <dbReference type="ARBA" id="ARBA00004651"/>
    </source>
</evidence>
<feature type="domain" description="MacB-like periplasmic core" evidence="10">
    <location>
        <begin position="17"/>
        <end position="304"/>
    </location>
</feature>
<evidence type="ECO:0008006" key="13">
    <source>
        <dbReference type="Google" id="ProtNLM"/>
    </source>
</evidence>
<dbReference type="EMBL" id="LZEM01000015">
    <property type="protein sequence ID" value="OAZ41686.1"/>
    <property type="molecule type" value="Genomic_DNA"/>
</dbReference>
<accession>A0ABX2WJH4</accession>
<evidence type="ECO:0000313" key="11">
    <source>
        <dbReference type="EMBL" id="OAZ41686.1"/>
    </source>
</evidence>
<feature type="compositionally biased region" description="Gly residues" evidence="7">
    <location>
        <begin position="166"/>
        <end position="176"/>
    </location>
</feature>
<keyword evidence="3 8" id="KW-0812">Transmembrane</keyword>
<protein>
    <recommendedName>
        <fullName evidence="13">ABC3 transporter permease protein domain-containing protein</fullName>
    </recommendedName>
</protein>
<comment type="subcellular location">
    <subcellularLocation>
        <location evidence="1">Cell membrane</location>
        <topology evidence="1">Multi-pass membrane protein</topology>
    </subcellularLocation>
</comment>
<reference evidence="12" key="1">
    <citation type="submission" date="2016-06" db="EMBL/GenBank/DDBJ databases">
        <title>Genome sequencing of cellulolytic organisms.</title>
        <authorList>
            <person name="Bohra V."/>
            <person name="Dafale N.A."/>
            <person name="Purohit H.J."/>
        </authorList>
    </citation>
    <scope>NUCLEOTIDE SEQUENCE [LARGE SCALE GENOMIC DNA]</scope>
    <source>
        <strain evidence="12">ND21</strain>
    </source>
</reference>
<feature type="region of interest" description="Disordered" evidence="7">
    <location>
        <begin position="63"/>
        <end position="89"/>
    </location>
</feature>
<evidence type="ECO:0000259" key="10">
    <source>
        <dbReference type="Pfam" id="PF12704"/>
    </source>
</evidence>
<dbReference type="InterPro" id="IPR003838">
    <property type="entry name" value="ABC3_permease_C"/>
</dbReference>
<dbReference type="PANTHER" id="PTHR30572">
    <property type="entry name" value="MEMBRANE COMPONENT OF TRANSPORTER-RELATED"/>
    <property type="match status" value="1"/>
</dbReference>
<dbReference type="InterPro" id="IPR025857">
    <property type="entry name" value="MacB_PCD"/>
</dbReference>
<feature type="region of interest" description="Disordered" evidence="7">
    <location>
        <begin position="139"/>
        <end position="176"/>
    </location>
</feature>
<evidence type="ECO:0000259" key="9">
    <source>
        <dbReference type="Pfam" id="PF02687"/>
    </source>
</evidence>
<sequence>MYLTYLRRELSGRKKQTAIVAAGLAIAIALVIIVNALAAGVKDAQSSALAAVYGVGTDLTVSGAESEPGQGGGPSFEFGGGDALTDEDGATNLSQSRLMTDFRRGTLDGSTVDAVAGTEGVAAAVGALSLTNTNFDGELPQVPSDGVADDVQGDGEASAQQRVPGEGQGGPGGGFGGGSFDIDSFTVLGVSTDASGVGPLSAVEVADGRALAASDDGQTRAIVDATYATSENLAVGDTIDVGGTDVEIVGIVASATADADTAADVYLPLATAQEISGAGDVVSTVYVQAESADSIEAVKTALEAELPDATVSSQSDLASSVSSSLSSASALISGLGTWLSVILLVVAVALAVLFTISGVSRRTREIGTLKAIGWSNRRVVGQVAGESIVQGAIGGVIGTVVGLVGAFIITAVAPTVSVAAESGPAGSAGFPGGMGGPGSMSEQATVAGDIVLTAPIAPSIVLLALALALAGGLVAGILGGWRAARLRPAEALRAVA</sequence>
<evidence type="ECO:0000256" key="7">
    <source>
        <dbReference type="SAM" id="MobiDB-lite"/>
    </source>
</evidence>
<dbReference type="PANTHER" id="PTHR30572:SF4">
    <property type="entry name" value="ABC TRANSPORTER PERMEASE YTRF"/>
    <property type="match status" value="1"/>
</dbReference>
<dbReference type="Proteomes" id="UP000093918">
    <property type="component" value="Unassembled WGS sequence"/>
</dbReference>
<dbReference type="RefSeq" id="WP_064955810.1">
    <property type="nucleotide sequence ID" value="NZ_LZEM01000015.1"/>
</dbReference>
<keyword evidence="12" id="KW-1185">Reference proteome</keyword>
<comment type="similarity">
    <text evidence="6">Belongs to the ABC-4 integral membrane protein family.</text>
</comment>
<evidence type="ECO:0000256" key="8">
    <source>
        <dbReference type="SAM" id="Phobius"/>
    </source>
</evidence>
<gene>
    <name evidence="11" type="ORF">A9Z40_15850</name>
</gene>
<keyword evidence="4 8" id="KW-1133">Transmembrane helix</keyword>
<feature type="transmembrane region" description="Helical" evidence="8">
    <location>
        <begin position="335"/>
        <end position="356"/>
    </location>
</feature>
<evidence type="ECO:0000256" key="6">
    <source>
        <dbReference type="ARBA" id="ARBA00038076"/>
    </source>
</evidence>
<dbReference type="Pfam" id="PF02687">
    <property type="entry name" value="FtsX"/>
    <property type="match status" value="1"/>
</dbReference>
<evidence type="ECO:0000256" key="2">
    <source>
        <dbReference type="ARBA" id="ARBA00022475"/>
    </source>
</evidence>
<comment type="caution">
    <text evidence="11">The sequence shown here is derived from an EMBL/GenBank/DDBJ whole genome shotgun (WGS) entry which is preliminary data.</text>
</comment>
<feature type="transmembrane region" description="Helical" evidence="8">
    <location>
        <begin position="392"/>
        <end position="413"/>
    </location>
</feature>
<evidence type="ECO:0000256" key="5">
    <source>
        <dbReference type="ARBA" id="ARBA00023136"/>
    </source>
</evidence>
<dbReference type="InterPro" id="IPR050250">
    <property type="entry name" value="Macrolide_Exporter_MacB"/>
</dbReference>
<evidence type="ECO:0000256" key="4">
    <source>
        <dbReference type="ARBA" id="ARBA00022989"/>
    </source>
</evidence>
<feature type="transmembrane region" description="Helical" evidence="8">
    <location>
        <begin position="456"/>
        <end position="478"/>
    </location>
</feature>
<keyword evidence="5 8" id="KW-0472">Membrane</keyword>
<feature type="domain" description="ABC3 transporter permease C-terminal" evidence="9">
    <location>
        <begin position="339"/>
        <end position="486"/>
    </location>
</feature>
<proteinExistence type="inferred from homology"/>
<evidence type="ECO:0000256" key="3">
    <source>
        <dbReference type="ARBA" id="ARBA00022692"/>
    </source>
</evidence>
<evidence type="ECO:0000313" key="12">
    <source>
        <dbReference type="Proteomes" id="UP000093918"/>
    </source>
</evidence>